<dbReference type="AlphaFoldDB" id="A0A6V7PXV5"/>
<name>A0A6V7PXV5_ANACO</name>
<protein>
    <submittedName>
        <fullName evidence="2">Uncharacterized protein</fullName>
    </submittedName>
</protein>
<gene>
    <name evidence="2" type="ORF">CB5_LOCUS18965</name>
</gene>
<accession>A0A6V7PXV5</accession>
<feature type="region of interest" description="Disordered" evidence="1">
    <location>
        <begin position="99"/>
        <end position="137"/>
    </location>
</feature>
<feature type="compositionally biased region" description="Polar residues" evidence="1">
    <location>
        <begin position="126"/>
        <end position="137"/>
    </location>
</feature>
<organism evidence="2">
    <name type="scientific">Ananas comosus var. bracteatus</name>
    <name type="common">red pineapple</name>
    <dbReference type="NCBI Taxonomy" id="296719"/>
    <lineage>
        <taxon>Eukaryota</taxon>
        <taxon>Viridiplantae</taxon>
        <taxon>Streptophyta</taxon>
        <taxon>Embryophyta</taxon>
        <taxon>Tracheophyta</taxon>
        <taxon>Spermatophyta</taxon>
        <taxon>Magnoliopsida</taxon>
        <taxon>Liliopsida</taxon>
        <taxon>Poales</taxon>
        <taxon>Bromeliaceae</taxon>
        <taxon>Bromelioideae</taxon>
        <taxon>Ananas</taxon>
    </lineage>
</organism>
<evidence type="ECO:0000256" key="1">
    <source>
        <dbReference type="SAM" id="MobiDB-lite"/>
    </source>
</evidence>
<sequence length="314" mass="35106">MLFRLFKPTKSLVALAIRLFFRFSFRPALYIRLIPAESKQIVVVFESGWLDPSLAESLDLSKGANFEGHYPQPFLTPALSPRRIFDRVKGREIRRPTIFGTPDGTHFKPNNSENAAERQAVLPTEGETSGQSGQQEPSLAQALGQMTRVLQVLDQNSYTSAARLDRLSSFSRGTKSIYEFLQLIKTTTDKQAIVDSPLDDIDLVIYTVNRLGHTGKKCCKLHPPYVPIVNFTSSNRPVAQDWLMDLAATHHVTNDMQNLSLHSEYHCLDKIVVGDESVSSIKENLISISKFCKTDKTPSALSVAFTSLKTSMNE</sequence>
<dbReference type="EMBL" id="LR862153">
    <property type="protein sequence ID" value="CAD1835754.1"/>
    <property type="molecule type" value="Genomic_DNA"/>
</dbReference>
<evidence type="ECO:0000313" key="2">
    <source>
        <dbReference type="EMBL" id="CAD1835754.1"/>
    </source>
</evidence>
<proteinExistence type="predicted"/>
<reference evidence="2" key="1">
    <citation type="submission" date="2020-07" db="EMBL/GenBank/DDBJ databases">
        <authorList>
            <person name="Lin J."/>
        </authorList>
    </citation>
    <scope>NUCLEOTIDE SEQUENCE</scope>
</reference>